<feature type="domain" description="G-protein coupled receptors family 1 profile" evidence="6">
    <location>
        <begin position="226"/>
        <end position="502"/>
    </location>
</feature>
<evidence type="ECO:0000313" key="8">
    <source>
        <dbReference type="Proteomes" id="UP000054324"/>
    </source>
</evidence>
<dbReference type="Gene3D" id="1.20.1070.10">
    <property type="entry name" value="Rhodopsin 7-helix transmembrane proteins"/>
    <property type="match status" value="2"/>
</dbReference>
<dbReference type="OrthoDB" id="9990906at2759"/>
<feature type="transmembrane region" description="Helical" evidence="5">
    <location>
        <begin position="209"/>
        <end position="234"/>
    </location>
</feature>
<organism evidence="7 8">
    <name type="scientific">Opisthorchis viverrini</name>
    <name type="common">Southeast Asian liver fluke</name>
    <dbReference type="NCBI Taxonomy" id="6198"/>
    <lineage>
        <taxon>Eukaryota</taxon>
        <taxon>Metazoa</taxon>
        <taxon>Spiralia</taxon>
        <taxon>Lophotrochozoa</taxon>
        <taxon>Platyhelminthes</taxon>
        <taxon>Trematoda</taxon>
        <taxon>Digenea</taxon>
        <taxon>Opisthorchiida</taxon>
        <taxon>Opisthorchiata</taxon>
        <taxon>Opisthorchiidae</taxon>
        <taxon>Opisthorchis</taxon>
    </lineage>
</organism>
<feature type="transmembrane region" description="Helical" evidence="5">
    <location>
        <begin position="134"/>
        <end position="155"/>
    </location>
</feature>
<evidence type="ECO:0000256" key="5">
    <source>
        <dbReference type="SAM" id="Phobius"/>
    </source>
</evidence>
<evidence type="ECO:0000256" key="3">
    <source>
        <dbReference type="ARBA" id="ARBA00022989"/>
    </source>
</evidence>
<accession>A0A074Z9D1</accession>
<feature type="transmembrane region" description="Helical" evidence="5">
    <location>
        <begin position="496"/>
        <end position="513"/>
    </location>
</feature>
<feature type="transmembrane region" description="Helical" evidence="5">
    <location>
        <begin position="94"/>
        <end position="113"/>
    </location>
</feature>
<dbReference type="GO" id="GO:0016020">
    <property type="term" value="C:membrane"/>
    <property type="evidence" value="ECO:0007669"/>
    <property type="project" value="UniProtKB-SubCell"/>
</dbReference>
<evidence type="ECO:0000313" key="7">
    <source>
        <dbReference type="EMBL" id="KER19860.1"/>
    </source>
</evidence>
<evidence type="ECO:0000256" key="4">
    <source>
        <dbReference type="ARBA" id="ARBA00023136"/>
    </source>
</evidence>
<dbReference type="KEGG" id="ovi:T265_15440"/>
<dbReference type="InterPro" id="IPR052954">
    <property type="entry name" value="GPCR-Ligand_Int"/>
</dbReference>
<feature type="transmembrane region" description="Helical" evidence="5">
    <location>
        <begin position="440"/>
        <end position="464"/>
    </location>
</feature>
<dbReference type="CTD" id="20329605"/>
<feature type="transmembrane region" description="Helical" evidence="5">
    <location>
        <begin position="246"/>
        <end position="265"/>
    </location>
</feature>
<proteinExistence type="predicted"/>
<dbReference type="PANTHER" id="PTHR46641">
    <property type="entry name" value="FMRFAMIDE RECEPTOR-RELATED"/>
    <property type="match status" value="1"/>
</dbReference>
<feature type="transmembrane region" description="Helical" evidence="5">
    <location>
        <begin position="12"/>
        <end position="39"/>
    </location>
</feature>
<feature type="transmembrane region" description="Helical" evidence="5">
    <location>
        <begin position="175"/>
        <end position="197"/>
    </location>
</feature>
<protein>
    <recommendedName>
        <fullName evidence="6">G-protein coupled receptors family 1 profile domain-containing protein</fullName>
    </recommendedName>
</protein>
<evidence type="ECO:0000256" key="2">
    <source>
        <dbReference type="ARBA" id="ARBA00022692"/>
    </source>
</evidence>
<dbReference type="PANTHER" id="PTHR46641:SF25">
    <property type="entry name" value="CNMAMIDE RECEPTOR-RELATED"/>
    <property type="match status" value="1"/>
</dbReference>
<name>A0A074Z9D1_OPIVI</name>
<keyword evidence="2 5" id="KW-0812">Transmembrane</keyword>
<comment type="subcellular location">
    <subcellularLocation>
        <location evidence="1">Membrane</location>
    </subcellularLocation>
</comment>
<keyword evidence="8" id="KW-1185">Reference proteome</keyword>
<dbReference type="PROSITE" id="PS50262">
    <property type="entry name" value="G_PROTEIN_RECEP_F1_2"/>
    <property type="match status" value="2"/>
</dbReference>
<dbReference type="GeneID" id="20329605"/>
<sequence>MYNNSSSPFSDAAVWLYSVVPPILLLIGIPGNLISFVIWSRRITSTLGSTSLFLSAMSLTDAYVLLHGCSRQWSIGLSNRQFDLRTFLGCKCPLFLFTFSSDLSTWIIVLLCIERVICTWEPIKFRQICRLRNGSVALALTIIVLAGVNLHFFWTVLVIEDSCDPKAEYNEFANYWHYLCIPFGMCSSVCLDTLDMYNNSSSPFSDAAVWLYSVVPPILLLIGIPGNLISFVIWSRRITSTLGSTSLFLSAMSLTDAYVLLHGCSRQWSIGLSNRQFDLRTFLGCKCPLFLFTFSSDLSTWIIVLLCIERVICTWEPIKFRQICRLRNGSVALALTIIVLAGVNLHFFWTVLVIEDSCDPKAEYNEFANYWHYLDFAIYSFVPLALMLILNSTIILRIQMTQKSMKRTSASVDNSVTIRSQHDGKPSTNHSRATARSMRILRTVSCMAICHFTLTMPIVLHFLFQDKFCLTSSGEFLSQCDLVEVLVVSLQMTNHMVHFFIYSFTSSVFVADLRRMLDDGCSGYR</sequence>
<evidence type="ECO:0000259" key="6">
    <source>
        <dbReference type="PROSITE" id="PS50262"/>
    </source>
</evidence>
<dbReference type="InterPro" id="IPR017452">
    <property type="entry name" value="GPCR_Rhodpsn_7TM"/>
</dbReference>
<dbReference type="EMBL" id="KL597126">
    <property type="protein sequence ID" value="KER19860.1"/>
    <property type="molecule type" value="Genomic_DNA"/>
</dbReference>
<dbReference type="SUPFAM" id="SSF81321">
    <property type="entry name" value="Family A G protein-coupled receptor-like"/>
    <property type="match status" value="2"/>
</dbReference>
<dbReference type="Proteomes" id="UP000054324">
    <property type="component" value="Unassembled WGS sequence"/>
</dbReference>
<feature type="domain" description="G-protein coupled receptors family 1 profile" evidence="6">
    <location>
        <begin position="31"/>
        <end position="146"/>
    </location>
</feature>
<feature type="transmembrane region" description="Helical" evidence="5">
    <location>
        <begin position="330"/>
        <end position="354"/>
    </location>
</feature>
<dbReference type="AlphaFoldDB" id="A0A074Z9D1"/>
<reference evidence="7 8" key="1">
    <citation type="submission" date="2013-11" db="EMBL/GenBank/DDBJ databases">
        <title>Opisthorchis viverrini - life in the bile duct.</title>
        <authorList>
            <person name="Young N.D."/>
            <person name="Nagarajan N."/>
            <person name="Lin S.J."/>
            <person name="Korhonen P.K."/>
            <person name="Jex A.R."/>
            <person name="Hall R.S."/>
            <person name="Safavi-Hemami H."/>
            <person name="Kaewkong W."/>
            <person name="Bertrand D."/>
            <person name="Gao S."/>
            <person name="Seet Q."/>
            <person name="Wongkham S."/>
            <person name="Teh B.T."/>
            <person name="Wongkham C."/>
            <person name="Intapan P.M."/>
            <person name="Maleewong W."/>
            <person name="Yang X."/>
            <person name="Hu M."/>
            <person name="Wang Z."/>
            <person name="Hofmann A."/>
            <person name="Sternberg P.W."/>
            <person name="Tan P."/>
            <person name="Wang J."/>
            <person name="Gasser R.B."/>
        </authorList>
    </citation>
    <scope>NUCLEOTIDE SEQUENCE [LARGE SCALE GENOMIC DNA]</scope>
</reference>
<feature type="transmembrane region" description="Helical" evidence="5">
    <location>
        <begin position="376"/>
        <end position="398"/>
    </location>
</feature>
<keyword evidence="4 5" id="KW-0472">Membrane</keyword>
<dbReference type="RefSeq" id="XP_009176392.1">
    <property type="nucleotide sequence ID" value="XM_009178128.1"/>
</dbReference>
<gene>
    <name evidence="7" type="ORF">T265_15440</name>
</gene>
<keyword evidence="3 5" id="KW-1133">Transmembrane helix</keyword>
<evidence type="ECO:0000256" key="1">
    <source>
        <dbReference type="ARBA" id="ARBA00004370"/>
    </source>
</evidence>